<protein>
    <recommendedName>
        <fullName evidence="2">Acb2/Tad1 hairpin domain-containing protein</fullName>
    </recommendedName>
</protein>
<dbReference type="Proteomes" id="UP000036464">
    <property type="component" value="Unassembled WGS sequence"/>
</dbReference>
<reference evidence="3 4" key="1">
    <citation type="submission" date="2015-05" db="EMBL/GenBank/DDBJ databases">
        <title>Genome sequence of Mycobacterium heraklionense Davo strain.</title>
        <authorList>
            <person name="Greninger A.L."/>
            <person name="Cunningham G."/>
            <person name="Miller S."/>
        </authorList>
    </citation>
    <scope>NUCLEOTIDE SEQUENCE [LARGE SCALE GENOMIC DNA]</scope>
    <source>
        <strain evidence="3 4">Davo</strain>
    </source>
</reference>
<dbReference type="Pfam" id="PF24729">
    <property type="entry name" value="Acb2_Tad1_hairpin"/>
    <property type="match status" value="1"/>
</dbReference>
<feature type="domain" description="Acb2/Tad1 hairpin" evidence="2">
    <location>
        <begin position="21"/>
        <end position="56"/>
    </location>
</feature>
<name>A0ABR5FLI2_9MYCO</name>
<evidence type="ECO:0000313" key="3">
    <source>
        <dbReference type="EMBL" id="KLO31896.1"/>
    </source>
</evidence>
<organism evidence="3 4">
    <name type="scientific">Mycolicibacter heraklionensis</name>
    <dbReference type="NCBI Taxonomy" id="512402"/>
    <lineage>
        <taxon>Bacteria</taxon>
        <taxon>Bacillati</taxon>
        <taxon>Actinomycetota</taxon>
        <taxon>Actinomycetes</taxon>
        <taxon>Mycobacteriales</taxon>
        <taxon>Mycobacteriaceae</taxon>
        <taxon>Mycolicibacter</taxon>
    </lineage>
</organism>
<sequence>MDRRFGYALTSDGASIGQDVKPLAHRIDREIPPGREKSLALTKLEEVMQWIDAAVARAAADEVGR</sequence>
<keyword evidence="4" id="KW-1185">Reference proteome</keyword>
<evidence type="ECO:0000313" key="4">
    <source>
        <dbReference type="Proteomes" id="UP000036464"/>
    </source>
</evidence>
<dbReference type="InterPro" id="IPR056098">
    <property type="entry name" value="Acb2/Tad1_hairpin"/>
</dbReference>
<proteinExistence type="predicted"/>
<dbReference type="EMBL" id="LDPO01000001">
    <property type="protein sequence ID" value="KLO31896.1"/>
    <property type="molecule type" value="Genomic_DNA"/>
</dbReference>
<comment type="caution">
    <text evidence="3">The sequence shown here is derived from an EMBL/GenBank/DDBJ whole genome shotgun (WGS) entry which is preliminary data.</text>
</comment>
<gene>
    <name evidence="3" type="ORF">ABW16_01665</name>
</gene>
<accession>A0ABR5FLI2</accession>
<keyword evidence="1" id="KW-0547">Nucleotide-binding</keyword>
<evidence type="ECO:0000256" key="1">
    <source>
        <dbReference type="ARBA" id="ARBA00022741"/>
    </source>
</evidence>
<evidence type="ECO:0000259" key="2">
    <source>
        <dbReference type="Pfam" id="PF24729"/>
    </source>
</evidence>